<protein>
    <submittedName>
        <fullName evidence="9">RNA polymerase sigma-70 factor (ECF subfamily)</fullName>
    </submittedName>
</protein>
<dbReference type="InterPro" id="IPR013324">
    <property type="entry name" value="RNA_pol_sigma_r3/r4-like"/>
</dbReference>
<dbReference type="RefSeq" id="WP_310056140.1">
    <property type="nucleotide sequence ID" value="NZ_JAVDVQ010000006.1"/>
</dbReference>
<dbReference type="Pfam" id="PF04542">
    <property type="entry name" value="Sigma70_r2"/>
    <property type="match status" value="1"/>
</dbReference>
<dbReference type="PANTHER" id="PTHR47756:SF2">
    <property type="entry name" value="BLL6612 PROTEIN"/>
    <property type="match status" value="1"/>
</dbReference>
<dbReference type="Gene3D" id="1.10.1740.10">
    <property type="match status" value="1"/>
</dbReference>
<dbReference type="Pfam" id="PF08281">
    <property type="entry name" value="Sigma70_r4_2"/>
    <property type="match status" value="1"/>
</dbReference>
<keyword evidence="3" id="KW-0731">Sigma factor</keyword>
<evidence type="ECO:0000259" key="7">
    <source>
        <dbReference type="Pfam" id="PF08281"/>
    </source>
</evidence>
<dbReference type="InterPro" id="IPR036388">
    <property type="entry name" value="WH-like_DNA-bd_sf"/>
</dbReference>
<dbReference type="SUPFAM" id="SSF88946">
    <property type="entry name" value="Sigma2 domain of RNA polymerase sigma factors"/>
    <property type="match status" value="1"/>
</dbReference>
<evidence type="ECO:0000256" key="5">
    <source>
        <dbReference type="SAM" id="MobiDB-lite"/>
    </source>
</evidence>
<feature type="compositionally biased region" description="Pro residues" evidence="5">
    <location>
        <begin position="8"/>
        <end position="22"/>
    </location>
</feature>
<dbReference type="InterPro" id="IPR014284">
    <property type="entry name" value="RNA_pol_sigma-70_dom"/>
</dbReference>
<feature type="region of interest" description="Disordered" evidence="5">
    <location>
        <begin position="1"/>
        <end position="26"/>
    </location>
</feature>
<gene>
    <name evidence="9" type="ORF">J2X01_001910</name>
</gene>
<evidence type="ECO:0000313" key="9">
    <source>
        <dbReference type="EMBL" id="MDR7082621.1"/>
    </source>
</evidence>
<sequence length="459" mass="49451">MAREPASAAPPPEPAPPPPAPGAPAAGDFARVFREEYGRAVAVLTRVLGDIDEAEDAVQDAFTLALRHWPSAGIPRSTAAWIITTARNRAIDRLRREAGREDKQLRAARLEAARAAVPRTPEEQVVAELSKEGTVDDDRLRLIFTCCHPALATNVQVALTLRLLGGLTTAEIARAFLVPESTMAQRLVRAKAKIRDARIPYRVPPGAELPARLPAVLAVVYLIFNEGYSSSSGGPLIRADLCREAIRLGRLLAALMPDEPEVSGLLALMLLTESRRGARQAYGGLVLLADQDRRLWDRALIAEGQALVRRCLRRNQPGPYQLQAAINAVHSAAPEAAATDWRQVLRLYDQLLEVAPGPVVELNRAVALAEVEGPEAALRLADALGLENYSPFHAVRADFLVRLGRLDEAVAAYTSALRLVRNAADRRFLEARLRDVGPRAANSAAGPGPGPSPGEGDPS</sequence>
<dbReference type="InterPro" id="IPR013249">
    <property type="entry name" value="RNA_pol_sigma70_r4_t2"/>
</dbReference>
<dbReference type="Proteomes" id="UP001252243">
    <property type="component" value="Unassembled WGS sequence"/>
</dbReference>
<evidence type="ECO:0000259" key="6">
    <source>
        <dbReference type="Pfam" id="PF04542"/>
    </source>
</evidence>
<dbReference type="InterPro" id="IPR013325">
    <property type="entry name" value="RNA_pol_sigma_r2"/>
</dbReference>
<dbReference type="Gene3D" id="1.10.10.10">
    <property type="entry name" value="Winged helix-like DNA-binding domain superfamily/Winged helix DNA-binding domain"/>
    <property type="match status" value="1"/>
</dbReference>
<proteinExistence type="inferred from homology"/>
<dbReference type="Gene3D" id="1.25.40.10">
    <property type="entry name" value="Tetratricopeptide repeat domain"/>
    <property type="match status" value="1"/>
</dbReference>
<dbReference type="InterPro" id="IPR007627">
    <property type="entry name" value="RNA_pol_sigma70_r2"/>
</dbReference>
<keyword evidence="10" id="KW-1185">Reference proteome</keyword>
<name>A0ABU1UBS1_9MICC</name>
<evidence type="ECO:0000256" key="2">
    <source>
        <dbReference type="ARBA" id="ARBA00023015"/>
    </source>
</evidence>
<dbReference type="EMBL" id="JAVDVQ010000006">
    <property type="protein sequence ID" value="MDR7082621.1"/>
    <property type="molecule type" value="Genomic_DNA"/>
</dbReference>
<reference evidence="9 10" key="1">
    <citation type="submission" date="2023-07" db="EMBL/GenBank/DDBJ databases">
        <title>Sorghum-associated microbial communities from plants grown in Nebraska, USA.</title>
        <authorList>
            <person name="Schachtman D."/>
        </authorList>
    </citation>
    <scope>NUCLEOTIDE SEQUENCE [LARGE SCALE GENOMIC DNA]</scope>
    <source>
        <strain evidence="9 10">BE167</strain>
    </source>
</reference>
<evidence type="ECO:0000256" key="4">
    <source>
        <dbReference type="ARBA" id="ARBA00023163"/>
    </source>
</evidence>
<evidence type="ECO:0000256" key="3">
    <source>
        <dbReference type="ARBA" id="ARBA00023082"/>
    </source>
</evidence>
<dbReference type="SUPFAM" id="SSF48452">
    <property type="entry name" value="TPR-like"/>
    <property type="match status" value="1"/>
</dbReference>
<feature type="region of interest" description="Disordered" evidence="5">
    <location>
        <begin position="439"/>
        <end position="459"/>
    </location>
</feature>
<comment type="similarity">
    <text evidence="1">Belongs to the sigma-70 factor family. ECF subfamily.</text>
</comment>
<dbReference type="PANTHER" id="PTHR47756">
    <property type="entry name" value="BLL6612 PROTEIN-RELATED"/>
    <property type="match status" value="1"/>
</dbReference>
<accession>A0ABU1UBS1</accession>
<evidence type="ECO:0000256" key="1">
    <source>
        <dbReference type="ARBA" id="ARBA00010641"/>
    </source>
</evidence>
<feature type="domain" description="DUF6596" evidence="8">
    <location>
        <begin position="212"/>
        <end position="311"/>
    </location>
</feature>
<dbReference type="InterPro" id="IPR046531">
    <property type="entry name" value="DUF6596"/>
</dbReference>
<evidence type="ECO:0000259" key="8">
    <source>
        <dbReference type="Pfam" id="PF20239"/>
    </source>
</evidence>
<comment type="caution">
    <text evidence="9">The sequence shown here is derived from an EMBL/GenBank/DDBJ whole genome shotgun (WGS) entry which is preliminary data.</text>
</comment>
<evidence type="ECO:0000313" key="10">
    <source>
        <dbReference type="Proteomes" id="UP001252243"/>
    </source>
</evidence>
<feature type="domain" description="RNA polymerase sigma-70 region 2" evidence="6">
    <location>
        <begin position="33"/>
        <end position="98"/>
    </location>
</feature>
<dbReference type="NCBIfam" id="TIGR02937">
    <property type="entry name" value="sigma70-ECF"/>
    <property type="match status" value="1"/>
</dbReference>
<dbReference type="SUPFAM" id="SSF88659">
    <property type="entry name" value="Sigma3 and sigma4 domains of RNA polymerase sigma factors"/>
    <property type="match status" value="1"/>
</dbReference>
<dbReference type="InterPro" id="IPR011990">
    <property type="entry name" value="TPR-like_helical_dom_sf"/>
</dbReference>
<dbReference type="Pfam" id="PF20239">
    <property type="entry name" value="DUF6596"/>
    <property type="match status" value="1"/>
</dbReference>
<keyword evidence="4" id="KW-0804">Transcription</keyword>
<keyword evidence="2" id="KW-0805">Transcription regulation</keyword>
<organism evidence="9 10">
    <name type="scientific">Arthrobacter ginsengisoli</name>
    <dbReference type="NCBI Taxonomy" id="1356565"/>
    <lineage>
        <taxon>Bacteria</taxon>
        <taxon>Bacillati</taxon>
        <taxon>Actinomycetota</taxon>
        <taxon>Actinomycetes</taxon>
        <taxon>Micrococcales</taxon>
        <taxon>Micrococcaceae</taxon>
        <taxon>Arthrobacter</taxon>
    </lineage>
</organism>
<feature type="domain" description="RNA polymerase sigma factor 70 region 4 type 2" evidence="7">
    <location>
        <begin position="143"/>
        <end position="194"/>
    </location>
</feature>